<name>A0A837RCD1_LACPE</name>
<dbReference type="Proteomes" id="UP000051020">
    <property type="component" value="Unassembled WGS sequence"/>
</dbReference>
<gene>
    <name evidence="2" type="ORF">FD24_GL003218</name>
</gene>
<dbReference type="Gene3D" id="3.20.80.10">
    <property type="entry name" value="Regulatory factor, effector binding domain"/>
    <property type="match status" value="1"/>
</dbReference>
<sequence>MSFFDTVCCYYKGNQTEYQGNSQKVGLIMTTYQIETKEQFTVVGLELTIKSQFNDFAGISREKADFWQRIEADGALAELKSGVKDDCLYAVNEAVNNKMMYYAAVLPKNDTLRADRRIDFPSGPYLVVTGSATSQDELAGQLTGAVFGEILPQLTSHRYVGGPNAIQIQADGDQFKGVALVPVVAN</sequence>
<evidence type="ECO:0000259" key="1">
    <source>
        <dbReference type="Pfam" id="PF14526"/>
    </source>
</evidence>
<evidence type="ECO:0000313" key="3">
    <source>
        <dbReference type="Proteomes" id="UP000051020"/>
    </source>
</evidence>
<reference evidence="2 3" key="1">
    <citation type="journal article" date="2015" name="Genome Announc.">
        <title>Expanding the biotechnology potential of lactobacilli through comparative genomics of 213 strains and associated genera.</title>
        <authorList>
            <person name="Sun Z."/>
            <person name="Harris H.M."/>
            <person name="McCann A."/>
            <person name="Guo C."/>
            <person name="Argimon S."/>
            <person name="Zhang W."/>
            <person name="Yang X."/>
            <person name="Jeffery I.B."/>
            <person name="Cooney J.C."/>
            <person name="Kagawa T.F."/>
            <person name="Liu W."/>
            <person name="Song Y."/>
            <person name="Salvetti E."/>
            <person name="Wrobel A."/>
            <person name="Rasinkangas P."/>
            <person name="Parkhill J."/>
            <person name="Rea M.C."/>
            <person name="O'Sullivan O."/>
            <person name="Ritari J."/>
            <person name="Douillard F.P."/>
            <person name="Paul Ross R."/>
            <person name="Yang R."/>
            <person name="Briner A.E."/>
            <person name="Felis G.E."/>
            <person name="de Vos W.M."/>
            <person name="Barrangou R."/>
            <person name="Klaenhammer T.R."/>
            <person name="Caufield P.W."/>
            <person name="Cui Y."/>
            <person name="Zhang H."/>
            <person name="O'Toole P.W."/>
        </authorList>
    </citation>
    <scope>NUCLEOTIDE SEQUENCE [LARGE SCALE GENOMIC DNA]</scope>
    <source>
        <strain evidence="2 3">DSM 20314</strain>
    </source>
</reference>
<dbReference type="Pfam" id="PF14526">
    <property type="entry name" value="Cass2"/>
    <property type="match status" value="1"/>
</dbReference>
<dbReference type="InterPro" id="IPR011256">
    <property type="entry name" value="Reg_factor_effector_dom_sf"/>
</dbReference>
<evidence type="ECO:0000313" key="2">
    <source>
        <dbReference type="EMBL" id="KRK25369.1"/>
    </source>
</evidence>
<proteinExistence type="predicted"/>
<dbReference type="InterPro" id="IPR029441">
    <property type="entry name" value="Cass2"/>
</dbReference>
<comment type="caution">
    <text evidence="2">The sequence shown here is derived from an EMBL/GenBank/DDBJ whole genome shotgun (WGS) entry which is preliminary data.</text>
</comment>
<dbReference type="EMBL" id="AZCU01000008">
    <property type="protein sequence ID" value="KRK25369.1"/>
    <property type="molecule type" value="Genomic_DNA"/>
</dbReference>
<accession>A0A837RCD1</accession>
<feature type="domain" description="Integron-associated effector binding protein" evidence="1">
    <location>
        <begin position="33"/>
        <end position="164"/>
    </location>
</feature>
<organism evidence="2 3">
    <name type="scientific">Lactiplantibacillus pentosus DSM 20314</name>
    <dbReference type="NCBI Taxonomy" id="1423791"/>
    <lineage>
        <taxon>Bacteria</taxon>
        <taxon>Bacillati</taxon>
        <taxon>Bacillota</taxon>
        <taxon>Bacilli</taxon>
        <taxon>Lactobacillales</taxon>
        <taxon>Lactobacillaceae</taxon>
        <taxon>Lactiplantibacillus</taxon>
    </lineage>
</organism>
<protein>
    <recommendedName>
        <fullName evidence="1">Integron-associated effector binding protein domain-containing protein</fullName>
    </recommendedName>
</protein>
<dbReference type="AlphaFoldDB" id="A0A837RCD1"/>